<reference evidence="2 3" key="1">
    <citation type="journal article" date="2015" name="Genome Announc.">
        <title>Draft Genome Sequences of Marine Isolates of Thalassomonas viridans and Thalassomonas actiniarum.</title>
        <authorList>
            <person name="Olonade I."/>
            <person name="van Zyl L.J."/>
            <person name="Trindade M."/>
        </authorList>
    </citation>
    <scope>NUCLEOTIDE SEQUENCE [LARGE SCALE GENOMIC DNA]</scope>
    <source>
        <strain evidence="2 3">XOM25</strain>
    </source>
</reference>
<reference evidence="2 3" key="2">
    <citation type="journal article" date="2022" name="Mar. Drugs">
        <title>Bioassay-Guided Fractionation Leads to the Detection of Cholic Acid Generated by the Rare Thalassomonas sp.</title>
        <authorList>
            <person name="Pheiffer F."/>
            <person name="Schneider Y.K."/>
            <person name="Hansen E.H."/>
            <person name="Andersen J.H."/>
            <person name="Isaksson J."/>
            <person name="Busche T."/>
            <person name="R C."/>
            <person name="Kalinowski J."/>
            <person name="Zyl L.V."/>
            <person name="Trindade M."/>
        </authorList>
    </citation>
    <scope>NUCLEOTIDE SEQUENCE [LARGE SCALE GENOMIC DNA]</scope>
    <source>
        <strain evidence="2 3">XOM25</strain>
    </source>
</reference>
<gene>
    <name evidence="2" type="ORF">SG34_010465</name>
</gene>
<dbReference type="KEGG" id="tvd:SG34_010465"/>
<evidence type="ECO:0000256" key="1">
    <source>
        <dbReference type="SAM" id="Coils"/>
    </source>
</evidence>
<dbReference type="EMBL" id="CP059733">
    <property type="protein sequence ID" value="WDE07269.1"/>
    <property type="molecule type" value="Genomic_DNA"/>
</dbReference>
<name>A0AAE9Z6Z7_9GAMM</name>
<protein>
    <submittedName>
        <fullName evidence="2">Uncharacterized protein</fullName>
    </submittedName>
</protein>
<sequence>MFEENRKYYWPTSMIDAVQKTKEHGLVNNQMSVGRIADQMGVSKETLYKWLATAKVPANKIISFEHSCGINYVTQYLAHSQDLLLISAPTGDKPLNTDIADLQIFMTEVAKHLLLCSQGKSELQEVINKIRTLMQDLAFHESNISQMEKQQSELSVVNSNG</sequence>
<keyword evidence="3" id="KW-1185">Reference proteome</keyword>
<dbReference type="Proteomes" id="UP000032352">
    <property type="component" value="Chromosome"/>
</dbReference>
<organism evidence="2 3">
    <name type="scientific">Thalassomonas viridans</name>
    <dbReference type="NCBI Taxonomy" id="137584"/>
    <lineage>
        <taxon>Bacteria</taxon>
        <taxon>Pseudomonadati</taxon>
        <taxon>Pseudomonadota</taxon>
        <taxon>Gammaproteobacteria</taxon>
        <taxon>Alteromonadales</taxon>
        <taxon>Colwelliaceae</taxon>
        <taxon>Thalassomonas</taxon>
    </lineage>
</organism>
<keyword evidence="1" id="KW-0175">Coiled coil</keyword>
<dbReference type="AlphaFoldDB" id="A0AAE9Z6Z7"/>
<dbReference type="RefSeq" id="WP_053047126.1">
    <property type="nucleotide sequence ID" value="NZ_CP059733.1"/>
</dbReference>
<proteinExistence type="predicted"/>
<evidence type="ECO:0000313" key="3">
    <source>
        <dbReference type="Proteomes" id="UP000032352"/>
    </source>
</evidence>
<evidence type="ECO:0000313" key="2">
    <source>
        <dbReference type="EMBL" id="WDE07269.1"/>
    </source>
</evidence>
<accession>A0AAE9Z6Z7</accession>
<feature type="coiled-coil region" evidence="1">
    <location>
        <begin position="123"/>
        <end position="150"/>
    </location>
</feature>